<dbReference type="EMBL" id="CABVHW010000018">
    <property type="protein sequence ID" value="VVO24444.1"/>
    <property type="molecule type" value="Genomic_DNA"/>
</dbReference>
<evidence type="ECO:0000256" key="2">
    <source>
        <dbReference type="ARBA" id="ARBA00022491"/>
    </source>
</evidence>
<dbReference type="GO" id="GO:0005829">
    <property type="term" value="C:cytosol"/>
    <property type="evidence" value="ECO:0007669"/>
    <property type="project" value="TreeGrafter"/>
</dbReference>
<dbReference type="Gene3D" id="2.60.40.4380">
    <property type="entry name" value="Translational regulator CsrA"/>
    <property type="match status" value="1"/>
</dbReference>
<dbReference type="GO" id="GO:0045947">
    <property type="term" value="P:negative regulation of translational initiation"/>
    <property type="evidence" value="ECO:0007669"/>
    <property type="project" value="UniProtKB-UniRule"/>
</dbReference>
<dbReference type="PANTHER" id="PTHR34984:SF1">
    <property type="entry name" value="CARBON STORAGE REGULATOR"/>
    <property type="match status" value="1"/>
</dbReference>
<dbReference type="FunFam" id="2.60.40.4380:FF:000002">
    <property type="entry name" value="Translational regulator CsrA"/>
    <property type="match status" value="1"/>
</dbReference>
<dbReference type="NCBIfam" id="TIGR00202">
    <property type="entry name" value="csrA"/>
    <property type="match status" value="1"/>
</dbReference>
<evidence type="ECO:0000256" key="5">
    <source>
        <dbReference type="ARBA" id="ARBA00023159"/>
    </source>
</evidence>
<keyword evidence="4 6" id="KW-0694">RNA-binding</keyword>
<dbReference type="GO" id="GO:0048027">
    <property type="term" value="F:mRNA 5'-UTR binding"/>
    <property type="evidence" value="ECO:0007669"/>
    <property type="project" value="UniProtKB-UniRule"/>
</dbReference>
<dbReference type="RefSeq" id="WP_150766453.1">
    <property type="nucleotide sequence ID" value="NZ_CABVHW010000018.1"/>
</dbReference>
<comment type="similarity">
    <text evidence="6">Belongs to the CsrA/RsmA family.</text>
</comment>
<dbReference type="InterPro" id="IPR036107">
    <property type="entry name" value="CsrA_sf"/>
</dbReference>
<proteinExistence type="inferred from homology"/>
<evidence type="ECO:0000256" key="4">
    <source>
        <dbReference type="ARBA" id="ARBA00022884"/>
    </source>
</evidence>
<protein>
    <recommendedName>
        <fullName evidence="6">Translational regulator CsrA</fullName>
    </recommendedName>
    <alternativeName>
        <fullName evidence="6">Carbon storage regulator</fullName>
    </alternativeName>
</protein>
<dbReference type="HAMAP" id="MF_00167">
    <property type="entry name" value="CsrA"/>
    <property type="match status" value="1"/>
</dbReference>
<sequence length="64" mass="6972">MLILTRKPGEVIRIGDNISITVLVVSGQQVRLGIEAPAEVEVHREEIYQRIQAGVPEAKGASHV</sequence>
<evidence type="ECO:0000313" key="8">
    <source>
        <dbReference type="Proteomes" id="UP000381093"/>
    </source>
</evidence>
<evidence type="ECO:0000256" key="1">
    <source>
        <dbReference type="ARBA" id="ARBA00022490"/>
    </source>
</evidence>
<dbReference type="NCBIfam" id="NF002469">
    <property type="entry name" value="PRK01712.1"/>
    <property type="match status" value="1"/>
</dbReference>
<dbReference type="GO" id="GO:0006109">
    <property type="term" value="P:regulation of carbohydrate metabolic process"/>
    <property type="evidence" value="ECO:0007669"/>
    <property type="project" value="UniProtKB-UniRule"/>
</dbReference>
<gene>
    <name evidence="7" type="primary">csrA1_3</name>
    <name evidence="6" type="synonym">csrA</name>
    <name evidence="7" type="ORF">PS710_04508</name>
</gene>
<dbReference type="AlphaFoldDB" id="A0A5E7ECG1"/>
<dbReference type="Proteomes" id="UP000381093">
    <property type="component" value="Unassembled WGS sequence"/>
</dbReference>
<organism evidence="7 8">
    <name type="scientific">Pseudomonas fluorescens</name>
    <dbReference type="NCBI Taxonomy" id="294"/>
    <lineage>
        <taxon>Bacteria</taxon>
        <taxon>Pseudomonadati</taxon>
        <taxon>Pseudomonadota</taxon>
        <taxon>Gammaproteobacteria</taxon>
        <taxon>Pseudomonadales</taxon>
        <taxon>Pseudomonadaceae</taxon>
        <taxon>Pseudomonas</taxon>
    </lineage>
</organism>
<name>A0A5E7ECG1_PSEFL</name>
<comment type="function">
    <text evidence="6">A key translational regulator that binds mRNA to regulate translation initiation and/or mRNA stability. Mediates global changes in gene expression, shifting from rapid growth to stress survival by linking envelope stress, the stringent response and the catabolite repression systems. Usually binds in the 5'-UTR; binding at or near the Shine-Dalgarno sequence prevents ribosome-binding, repressing translation, binding elsewhere in the 5'-UTR can activate translation and/or stabilize the mRNA. Its function is antagonized by small RNA(s).</text>
</comment>
<keyword evidence="3 6" id="KW-0810">Translation regulation</keyword>
<dbReference type="GO" id="GO:0045948">
    <property type="term" value="P:positive regulation of translational initiation"/>
    <property type="evidence" value="ECO:0007669"/>
    <property type="project" value="UniProtKB-UniRule"/>
</dbReference>
<dbReference type="GO" id="GO:0006402">
    <property type="term" value="P:mRNA catabolic process"/>
    <property type="evidence" value="ECO:0007669"/>
    <property type="project" value="InterPro"/>
</dbReference>
<comment type="subcellular location">
    <subcellularLocation>
        <location evidence="6">Cytoplasm</location>
    </subcellularLocation>
</comment>
<keyword evidence="2 6" id="KW-0678">Repressor</keyword>
<keyword evidence="1 6" id="KW-0963">Cytoplasm</keyword>
<keyword evidence="5 6" id="KW-0010">Activator</keyword>
<accession>A0A5E7ECG1</accession>
<reference evidence="7 8" key="1">
    <citation type="submission" date="2019-09" db="EMBL/GenBank/DDBJ databases">
        <authorList>
            <person name="Chandra G."/>
            <person name="Truman W A."/>
        </authorList>
    </citation>
    <scope>NUCLEOTIDE SEQUENCE [LARGE SCALE GENOMIC DNA]</scope>
    <source>
        <strain evidence="7">PS710</strain>
    </source>
</reference>
<dbReference type="PANTHER" id="PTHR34984">
    <property type="entry name" value="CARBON STORAGE REGULATOR"/>
    <property type="match status" value="1"/>
</dbReference>
<dbReference type="SUPFAM" id="SSF117130">
    <property type="entry name" value="CsrA-like"/>
    <property type="match status" value="1"/>
</dbReference>
<evidence type="ECO:0000256" key="6">
    <source>
        <dbReference type="HAMAP-Rule" id="MF_00167"/>
    </source>
</evidence>
<dbReference type="InterPro" id="IPR003751">
    <property type="entry name" value="CsrA"/>
</dbReference>
<comment type="subunit">
    <text evidence="6">Homodimer; the beta-strands of each monomer intercalate to form a hydrophobic core, while the alpha-helices form wings that extend away from the core.</text>
</comment>
<evidence type="ECO:0000256" key="3">
    <source>
        <dbReference type="ARBA" id="ARBA00022845"/>
    </source>
</evidence>
<evidence type="ECO:0000313" key="7">
    <source>
        <dbReference type="EMBL" id="VVO24444.1"/>
    </source>
</evidence>
<dbReference type="Pfam" id="PF02599">
    <property type="entry name" value="CsrA"/>
    <property type="match status" value="1"/>
</dbReference>